<dbReference type="Pfam" id="PF00999">
    <property type="entry name" value="Na_H_Exchanger"/>
    <property type="match status" value="1"/>
</dbReference>
<evidence type="ECO:0000313" key="9">
    <source>
        <dbReference type="EMBL" id="KAJ3057374.1"/>
    </source>
</evidence>
<keyword evidence="10" id="KW-1185">Reference proteome</keyword>
<feature type="domain" description="Cation/H+ exchanger transmembrane" evidence="8">
    <location>
        <begin position="32"/>
        <end position="415"/>
    </location>
</feature>
<evidence type="ECO:0000313" key="10">
    <source>
        <dbReference type="Proteomes" id="UP001212841"/>
    </source>
</evidence>
<dbReference type="EMBL" id="JADGJD010000005">
    <property type="protein sequence ID" value="KAJ3057374.1"/>
    <property type="molecule type" value="Genomic_DNA"/>
</dbReference>
<evidence type="ECO:0000259" key="8">
    <source>
        <dbReference type="Pfam" id="PF00999"/>
    </source>
</evidence>
<evidence type="ECO:0000256" key="5">
    <source>
        <dbReference type="ARBA" id="ARBA00023065"/>
    </source>
</evidence>
<feature type="transmembrane region" description="Helical" evidence="7">
    <location>
        <begin position="182"/>
        <end position="205"/>
    </location>
</feature>
<feature type="transmembrane region" description="Helical" evidence="7">
    <location>
        <begin position="211"/>
        <end position="232"/>
    </location>
</feature>
<feature type="transmembrane region" description="Helical" evidence="7">
    <location>
        <begin position="113"/>
        <end position="135"/>
    </location>
</feature>
<comment type="caution">
    <text evidence="9">The sequence shown here is derived from an EMBL/GenBank/DDBJ whole genome shotgun (WGS) entry which is preliminary data.</text>
</comment>
<dbReference type="PANTHER" id="PTHR32468">
    <property type="entry name" value="CATION/H + ANTIPORTER"/>
    <property type="match status" value="1"/>
</dbReference>
<evidence type="ECO:0000256" key="4">
    <source>
        <dbReference type="ARBA" id="ARBA00022989"/>
    </source>
</evidence>
<feature type="transmembrane region" description="Helical" evidence="7">
    <location>
        <begin position="22"/>
        <end position="41"/>
    </location>
</feature>
<feature type="transmembrane region" description="Helical" evidence="7">
    <location>
        <begin position="397"/>
        <end position="417"/>
    </location>
</feature>
<name>A0AAD5X5C6_9FUNG</name>
<dbReference type="PANTHER" id="PTHR32468:SF0">
    <property type="entry name" value="K(+)_H(+) ANTIPORTER 1"/>
    <property type="match status" value="1"/>
</dbReference>
<evidence type="ECO:0000256" key="7">
    <source>
        <dbReference type="SAM" id="Phobius"/>
    </source>
</evidence>
<dbReference type="Gene3D" id="1.20.1530.20">
    <property type="match status" value="1"/>
</dbReference>
<feature type="transmembrane region" description="Helical" evidence="7">
    <location>
        <begin position="300"/>
        <end position="318"/>
    </location>
</feature>
<dbReference type="GO" id="GO:0015297">
    <property type="term" value="F:antiporter activity"/>
    <property type="evidence" value="ECO:0007669"/>
    <property type="project" value="InterPro"/>
</dbReference>
<evidence type="ECO:0000256" key="2">
    <source>
        <dbReference type="ARBA" id="ARBA00022448"/>
    </source>
</evidence>
<feature type="transmembrane region" description="Helical" evidence="7">
    <location>
        <begin position="48"/>
        <end position="64"/>
    </location>
</feature>
<keyword evidence="4 7" id="KW-1133">Transmembrane helix</keyword>
<comment type="subcellular location">
    <subcellularLocation>
        <location evidence="1">Membrane</location>
        <topology evidence="1">Multi-pass membrane protein</topology>
    </subcellularLocation>
</comment>
<keyword evidence="3 7" id="KW-0812">Transmembrane</keyword>
<dbReference type="InterPro" id="IPR006153">
    <property type="entry name" value="Cation/H_exchanger_TM"/>
</dbReference>
<feature type="transmembrane region" description="Helical" evidence="7">
    <location>
        <begin position="147"/>
        <end position="170"/>
    </location>
</feature>
<keyword evidence="6 7" id="KW-0472">Membrane</keyword>
<dbReference type="InterPro" id="IPR050794">
    <property type="entry name" value="CPA2_transporter"/>
</dbReference>
<accession>A0AAD5X5C6</accession>
<dbReference type="GO" id="GO:1902600">
    <property type="term" value="P:proton transmembrane transport"/>
    <property type="evidence" value="ECO:0007669"/>
    <property type="project" value="InterPro"/>
</dbReference>
<evidence type="ECO:0000256" key="1">
    <source>
        <dbReference type="ARBA" id="ARBA00004141"/>
    </source>
</evidence>
<feature type="transmembrane region" description="Helical" evidence="7">
    <location>
        <begin position="330"/>
        <end position="353"/>
    </location>
</feature>
<dbReference type="AlphaFoldDB" id="A0AAD5X5C6"/>
<organism evidence="9 10">
    <name type="scientific">Rhizophlyctis rosea</name>
    <dbReference type="NCBI Taxonomy" id="64517"/>
    <lineage>
        <taxon>Eukaryota</taxon>
        <taxon>Fungi</taxon>
        <taxon>Fungi incertae sedis</taxon>
        <taxon>Chytridiomycota</taxon>
        <taxon>Chytridiomycota incertae sedis</taxon>
        <taxon>Chytridiomycetes</taxon>
        <taxon>Rhizophlyctidales</taxon>
        <taxon>Rhizophlyctidaceae</taxon>
        <taxon>Rhizophlyctis</taxon>
    </lineage>
</organism>
<dbReference type="Proteomes" id="UP001212841">
    <property type="component" value="Unassembled WGS sequence"/>
</dbReference>
<feature type="transmembrane region" description="Helical" evidence="7">
    <location>
        <begin position="365"/>
        <end position="385"/>
    </location>
</feature>
<dbReference type="InterPro" id="IPR038770">
    <property type="entry name" value="Na+/solute_symporter_sf"/>
</dbReference>
<sequence>MAVAAGTFIAGENPLSDQLTLFLLQVVIIVTLSRFLAFLLGFIRQPRVIAEVVGGILLGPSALSRWPAFKDTIFPKESLPKLNLIANFALIFFLYIVGLEIDPTSLRRKLKQSASISLTGIILPFVVGIAISKIIYDAYGDQSVPFYSFFVFIGVAISITAFPVLARILTELKLMTQIVGQTTLAAAAVDDAIAWTLLILVVALINNPSNAVQAIYVFLVTIGWGLLMWFLARPILTKMVQRSRHENGASQTNLLAIFLLICISAWFTQAVGVHAIFGGFLAGLVTPHDRGFSHKLTEKIQEFVGVLLLPLYFAYSGLNTNISTLTDGKAWGLTVLVIAVAIAGKVVGCTAAAKMTGFNWRESFAVGFLMSCKGLVELVVLNLGLQAGVINTKVFTMFVIMALFTTFITTPIVRWIYPESMYKAPINSITDDVVVDTDPTQKNANGEVLPVANGDAASVHSNEKVSVTEEVPVAEKKQSSVDTIV</sequence>
<gene>
    <name evidence="9" type="primary">KHA1_1</name>
    <name evidence="9" type="ORF">HK097_008469</name>
</gene>
<reference evidence="9" key="1">
    <citation type="submission" date="2020-05" db="EMBL/GenBank/DDBJ databases">
        <title>Phylogenomic resolution of chytrid fungi.</title>
        <authorList>
            <person name="Stajich J.E."/>
            <person name="Amses K."/>
            <person name="Simmons R."/>
            <person name="Seto K."/>
            <person name="Myers J."/>
            <person name="Bonds A."/>
            <person name="Quandt C.A."/>
            <person name="Barry K."/>
            <person name="Liu P."/>
            <person name="Grigoriev I."/>
            <person name="Longcore J.E."/>
            <person name="James T.Y."/>
        </authorList>
    </citation>
    <scope>NUCLEOTIDE SEQUENCE</scope>
    <source>
        <strain evidence="9">JEL0318</strain>
    </source>
</reference>
<keyword evidence="5" id="KW-0406">Ion transport</keyword>
<keyword evidence="2" id="KW-0813">Transport</keyword>
<feature type="transmembrane region" description="Helical" evidence="7">
    <location>
        <begin position="253"/>
        <end position="280"/>
    </location>
</feature>
<proteinExistence type="predicted"/>
<evidence type="ECO:0000256" key="6">
    <source>
        <dbReference type="ARBA" id="ARBA00023136"/>
    </source>
</evidence>
<protein>
    <submittedName>
        <fullName evidence="9">K(+)/H(+) antiporter</fullName>
    </submittedName>
</protein>
<dbReference type="GO" id="GO:0016020">
    <property type="term" value="C:membrane"/>
    <property type="evidence" value="ECO:0007669"/>
    <property type="project" value="UniProtKB-SubCell"/>
</dbReference>
<feature type="transmembrane region" description="Helical" evidence="7">
    <location>
        <begin position="84"/>
        <end position="101"/>
    </location>
</feature>
<evidence type="ECO:0000256" key="3">
    <source>
        <dbReference type="ARBA" id="ARBA00022692"/>
    </source>
</evidence>